<proteinExistence type="predicted"/>
<accession>A0A846MME0</accession>
<feature type="domain" description="CoA-binding" evidence="1">
    <location>
        <begin position="3"/>
        <end position="120"/>
    </location>
</feature>
<sequence>MHKKTLILGATPNPSRYAYIAAGMLSQYGHPFVPVGIKKGEVFGQKILSGQEAAQQLQSGDIHTVTLYLNPQMQEEWYDFLLGLKPKRIIFNPGTENPTLAERAQAQGIETVEACTLVMLRTGQY</sequence>
<name>A0A846MME0_9BACT</name>
<dbReference type="InterPro" id="IPR003781">
    <property type="entry name" value="CoA-bd"/>
</dbReference>
<dbReference type="RefSeq" id="WP_166917873.1">
    <property type="nucleotide sequence ID" value="NZ_JAASRN010000001.1"/>
</dbReference>
<keyword evidence="3" id="KW-1185">Reference proteome</keyword>
<dbReference type="AlphaFoldDB" id="A0A846MME0"/>
<dbReference type="InterPro" id="IPR036291">
    <property type="entry name" value="NAD(P)-bd_dom_sf"/>
</dbReference>
<reference evidence="2 3" key="1">
    <citation type="submission" date="2020-03" db="EMBL/GenBank/DDBJ databases">
        <title>Genomic Encyclopedia of Type Strains, Phase IV (KMG-IV): sequencing the most valuable type-strain genomes for metagenomic binning, comparative biology and taxonomic classification.</title>
        <authorList>
            <person name="Goeker M."/>
        </authorList>
    </citation>
    <scope>NUCLEOTIDE SEQUENCE [LARGE SCALE GENOMIC DNA]</scope>
    <source>
        <strain evidence="2 3">DSM 5718</strain>
    </source>
</reference>
<evidence type="ECO:0000259" key="1">
    <source>
        <dbReference type="Pfam" id="PF13380"/>
    </source>
</evidence>
<organism evidence="2 3">
    <name type="scientific">Thermonema lapsum</name>
    <dbReference type="NCBI Taxonomy" id="28195"/>
    <lineage>
        <taxon>Bacteria</taxon>
        <taxon>Pseudomonadati</taxon>
        <taxon>Bacteroidota</taxon>
        <taxon>Cytophagia</taxon>
        <taxon>Cytophagales</taxon>
        <taxon>Thermonemataceae</taxon>
        <taxon>Thermonema</taxon>
    </lineage>
</organism>
<dbReference type="Proteomes" id="UP000537126">
    <property type="component" value="Unassembled WGS sequence"/>
</dbReference>
<comment type="caution">
    <text evidence="2">The sequence shown here is derived from an EMBL/GenBank/DDBJ whole genome shotgun (WGS) entry which is preliminary data.</text>
</comment>
<dbReference type="Pfam" id="PF13380">
    <property type="entry name" value="CoA_binding_2"/>
    <property type="match status" value="1"/>
</dbReference>
<dbReference type="SUPFAM" id="SSF51735">
    <property type="entry name" value="NAD(P)-binding Rossmann-fold domains"/>
    <property type="match status" value="1"/>
</dbReference>
<dbReference type="Gene3D" id="3.40.50.720">
    <property type="entry name" value="NAD(P)-binding Rossmann-like Domain"/>
    <property type="match status" value="1"/>
</dbReference>
<gene>
    <name evidence="2" type="ORF">FHS56_000033</name>
</gene>
<protein>
    <recommendedName>
        <fullName evidence="1">CoA-binding domain-containing protein</fullName>
    </recommendedName>
</protein>
<dbReference type="EMBL" id="JAASRN010000001">
    <property type="protein sequence ID" value="NIK72547.1"/>
    <property type="molecule type" value="Genomic_DNA"/>
</dbReference>
<evidence type="ECO:0000313" key="2">
    <source>
        <dbReference type="EMBL" id="NIK72547.1"/>
    </source>
</evidence>
<evidence type="ECO:0000313" key="3">
    <source>
        <dbReference type="Proteomes" id="UP000537126"/>
    </source>
</evidence>